<dbReference type="AlphaFoldDB" id="A0A4Q7YTY3"/>
<gene>
    <name evidence="1" type="ORF">BDD14_2732</name>
</gene>
<organism evidence="1 2">
    <name type="scientific">Edaphobacter modestus</name>
    <dbReference type="NCBI Taxonomy" id="388466"/>
    <lineage>
        <taxon>Bacteria</taxon>
        <taxon>Pseudomonadati</taxon>
        <taxon>Acidobacteriota</taxon>
        <taxon>Terriglobia</taxon>
        <taxon>Terriglobales</taxon>
        <taxon>Acidobacteriaceae</taxon>
        <taxon>Edaphobacter</taxon>
    </lineage>
</organism>
<evidence type="ECO:0008006" key="3">
    <source>
        <dbReference type="Google" id="ProtNLM"/>
    </source>
</evidence>
<accession>A0A4Q7YTY3</accession>
<dbReference type="EMBL" id="SHKW01000001">
    <property type="protein sequence ID" value="RZU41227.1"/>
    <property type="molecule type" value="Genomic_DNA"/>
</dbReference>
<dbReference type="Proteomes" id="UP000292958">
    <property type="component" value="Unassembled WGS sequence"/>
</dbReference>
<comment type="caution">
    <text evidence="1">The sequence shown here is derived from an EMBL/GenBank/DDBJ whole genome shotgun (WGS) entry which is preliminary data.</text>
</comment>
<dbReference type="OrthoDB" id="120452at2"/>
<proteinExistence type="predicted"/>
<evidence type="ECO:0000313" key="1">
    <source>
        <dbReference type="EMBL" id="RZU41227.1"/>
    </source>
</evidence>
<protein>
    <recommendedName>
        <fullName evidence="3">Lipocalin-like protein</fullName>
    </recommendedName>
</protein>
<reference evidence="1 2" key="1">
    <citation type="submission" date="2019-02" db="EMBL/GenBank/DDBJ databases">
        <title>Genomic Encyclopedia of Archaeal and Bacterial Type Strains, Phase II (KMG-II): from individual species to whole genera.</title>
        <authorList>
            <person name="Goeker M."/>
        </authorList>
    </citation>
    <scope>NUCLEOTIDE SEQUENCE [LARGE SCALE GENOMIC DNA]</scope>
    <source>
        <strain evidence="1 2">DSM 18101</strain>
    </source>
</reference>
<sequence length="165" mass="17833">MRQLFAGVAVTVTLAAGAMAQRGGVARPDLNGVWRLNAAESDFGQVPPPVKQSEEITQAGEEMAIAVSIERPETKQNYTLRLRVGGGETPMEMLFPAGTPFRILSVRGEWKGAVLVVTERVEFQGTAGTLEARYQLAAAGKKLKKTTHVAMPDGTLDTMTVYDRE</sequence>
<evidence type="ECO:0000313" key="2">
    <source>
        <dbReference type="Proteomes" id="UP000292958"/>
    </source>
</evidence>
<name>A0A4Q7YTY3_9BACT</name>
<dbReference type="RefSeq" id="WP_130419169.1">
    <property type="nucleotide sequence ID" value="NZ_SHKW01000001.1"/>
</dbReference>
<keyword evidence="2" id="KW-1185">Reference proteome</keyword>